<feature type="transmembrane region" description="Helical" evidence="1">
    <location>
        <begin position="30"/>
        <end position="51"/>
    </location>
</feature>
<reference evidence="2 3" key="1">
    <citation type="submission" date="2018-06" db="EMBL/GenBank/DDBJ databases">
        <authorList>
            <consortium name="Pathogen Informatics"/>
            <person name="Doyle S."/>
        </authorList>
    </citation>
    <scope>NUCLEOTIDE SEQUENCE [LARGE SCALE GENOMIC DNA]</scope>
    <source>
        <strain evidence="2 3">NCTC13163</strain>
    </source>
</reference>
<dbReference type="EMBL" id="UGGP01000001">
    <property type="protein sequence ID" value="STO08588.1"/>
    <property type="molecule type" value="Genomic_DNA"/>
</dbReference>
<accession>A0A377FV14</accession>
<protein>
    <recommendedName>
        <fullName evidence="4">YlaH-like protein</fullName>
    </recommendedName>
</protein>
<dbReference type="Pfam" id="PF14036">
    <property type="entry name" value="YlaH"/>
    <property type="match status" value="1"/>
</dbReference>
<keyword evidence="1" id="KW-0472">Membrane</keyword>
<evidence type="ECO:0000256" key="1">
    <source>
        <dbReference type="SAM" id="Phobius"/>
    </source>
</evidence>
<evidence type="ECO:0008006" key="4">
    <source>
        <dbReference type="Google" id="ProtNLM"/>
    </source>
</evidence>
<evidence type="ECO:0000313" key="3">
    <source>
        <dbReference type="Proteomes" id="UP000254060"/>
    </source>
</evidence>
<dbReference type="Proteomes" id="UP000254060">
    <property type="component" value="Unassembled WGS sequence"/>
</dbReference>
<dbReference type="AlphaFoldDB" id="A0A377FV14"/>
<dbReference type="InterPro" id="IPR025620">
    <property type="entry name" value="YlaH"/>
</dbReference>
<keyword evidence="1" id="KW-1133">Transmembrane helix</keyword>
<name>A0A377FV14_9BACL</name>
<feature type="transmembrane region" description="Helical" evidence="1">
    <location>
        <begin position="88"/>
        <end position="105"/>
    </location>
</feature>
<gene>
    <name evidence="2" type="ORF">NCTC13163_01961</name>
</gene>
<dbReference type="RefSeq" id="WP_231557545.1">
    <property type="nucleotide sequence ID" value="NZ_UGGP01000001.1"/>
</dbReference>
<proteinExistence type="predicted"/>
<sequence>MKASQTMDITQIDVPWIASLLGVGTDPNDLSVGFNALIITVIVLTILVFKLGFAKQLTWWKSLVVYTLLALGAGTMALVFFTWPIPEVLAVMAVVLAIYRGRLWWNRRQGIESH</sequence>
<keyword evidence="1" id="KW-0812">Transmembrane</keyword>
<feature type="transmembrane region" description="Helical" evidence="1">
    <location>
        <begin position="63"/>
        <end position="82"/>
    </location>
</feature>
<dbReference type="STRING" id="1397694.GCA_000702585_02454"/>
<evidence type="ECO:0000313" key="2">
    <source>
        <dbReference type="EMBL" id="STO08588.1"/>
    </source>
</evidence>
<organism evidence="2 3">
    <name type="scientific">Exiguobacterium aurantiacum</name>
    <dbReference type="NCBI Taxonomy" id="33987"/>
    <lineage>
        <taxon>Bacteria</taxon>
        <taxon>Bacillati</taxon>
        <taxon>Bacillota</taxon>
        <taxon>Bacilli</taxon>
        <taxon>Bacillales</taxon>
        <taxon>Bacillales Family XII. Incertae Sedis</taxon>
        <taxon>Exiguobacterium</taxon>
    </lineage>
</organism>